<dbReference type="Gene3D" id="3.40.1350.10">
    <property type="match status" value="1"/>
</dbReference>
<dbReference type="RefSeq" id="WP_016203560.1">
    <property type="nucleotide sequence ID" value="NZ_JAGTPX020000063.1"/>
</dbReference>
<gene>
    <name evidence="2" type="ORF">KD144_24660</name>
</gene>
<dbReference type="InterPro" id="IPR011856">
    <property type="entry name" value="tRNA_endonuc-like_dom_sf"/>
</dbReference>
<dbReference type="Pfam" id="PF04471">
    <property type="entry name" value="Mrr_cat"/>
    <property type="match status" value="1"/>
</dbReference>
<keyword evidence="2" id="KW-0255">Endonuclease</keyword>
<proteinExistence type="predicted"/>
<reference evidence="2" key="1">
    <citation type="submission" date="2021-04" db="EMBL/GenBank/DDBJ databases">
        <title>Genomic analysis of electroactive and textile dye degrading Bacillus circulans strain: DC10 isolated from constructed wetland-microbial fuel cells treating textile dye wastewaters.</title>
        <authorList>
            <person name="Patel D.U."/>
            <person name="Desai C.R."/>
        </authorList>
    </citation>
    <scope>NUCLEOTIDE SEQUENCE</scope>
    <source>
        <strain evidence="2">DC10</strain>
    </source>
</reference>
<dbReference type="PANTHER" id="PTHR30015:SF7">
    <property type="entry name" value="TYPE IV METHYL-DIRECTED RESTRICTION ENZYME ECOKMRR"/>
    <property type="match status" value="1"/>
</dbReference>
<keyword evidence="2" id="KW-0540">Nuclease</keyword>
<dbReference type="InterPro" id="IPR052906">
    <property type="entry name" value="Type_IV_Methyl-Rstrct_Enzyme"/>
</dbReference>
<dbReference type="GO" id="GO:0015666">
    <property type="term" value="F:restriction endodeoxyribonuclease activity"/>
    <property type="evidence" value="ECO:0007669"/>
    <property type="project" value="TreeGrafter"/>
</dbReference>
<protein>
    <submittedName>
        <fullName evidence="2">Restriction endonuclease</fullName>
    </submittedName>
</protein>
<sequence>MIYMEIVLAILLIMAFIKYLWSKRENEYQTSLLASHIQSSGELKKTLAMGLYLRFCKEQKESSPNYSEIYLKQDPIQFESFVAEIIEKTRGGTTWVTPPTGDFGVDFEHETEKGLFLGQVKCFQGDLSFEPIALIHSNMVKRGAVGGYVITTGGFTPAAYEYAKELNVELINGVKFVDSWLASLNNAEKEIKELLPDLV</sequence>
<dbReference type="GO" id="GO:0003677">
    <property type="term" value="F:DNA binding"/>
    <property type="evidence" value="ECO:0007669"/>
    <property type="project" value="InterPro"/>
</dbReference>
<dbReference type="PANTHER" id="PTHR30015">
    <property type="entry name" value="MRR RESTRICTION SYSTEM PROTEIN"/>
    <property type="match status" value="1"/>
</dbReference>
<dbReference type="EMBL" id="JAGTPX010000071">
    <property type="protein sequence ID" value="MBR8672723.1"/>
    <property type="molecule type" value="Genomic_DNA"/>
</dbReference>
<feature type="domain" description="Restriction endonuclease type IV Mrr" evidence="1">
    <location>
        <begin position="72"/>
        <end position="178"/>
    </location>
</feature>
<dbReference type="InterPro" id="IPR011335">
    <property type="entry name" value="Restrct_endonuc-II-like"/>
</dbReference>
<evidence type="ECO:0000313" key="2">
    <source>
        <dbReference type="EMBL" id="MBR8672723.1"/>
    </source>
</evidence>
<name>A0A941GJE2_NIACI</name>
<dbReference type="GO" id="GO:0009307">
    <property type="term" value="P:DNA restriction-modification system"/>
    <property type="evidence" value="ECO:0007669"/>
    <property type="project" value="InterPro"/>
</dbReference>
<keyword evidence="2" id="KW-0378">Hydrolase</keyword>
<evidence type="ECO:0000259" key="1">
    <source>
        <dbReference type="Pfam" id="PF04471"/>
    </source>
</evidence>
<comment type="caution">
    <text evidence="2">The sequence shown here is derived from an EMBL/GenBank/DDBJ whole genome shotgun (WGS) entry which is preliminary data.</text>
</comment>
<organism evidence="2">
    <name type="scientific">Niallia circulans</name>
    <name type="common">Bacillus circulans</name>
    <dbReference type="NCBI Taxonomy" id="1397"/>
    <lineage>
        <taxon>Bacteria</taxon>
        <taxon>Bacillati</taxon>
        <taxon>Bacillota</taxon>
        <taxon>Bacilli</taxon>
        <taxon>Bacillales</taxon>
        <taxon>Bacillaceae</taxon>
        <taxon>Niallia</taxon>
    </lineage>
</organism>
<dbReference type="InterPro" id="IPR007560">
    <property type="entry name" value="Restrct_endonuc_IV_Mrr"/>
</dbReference>
<accession>A0A941GJE2</accession>
<dbReference type="AlphaFoldDB" id="A0A941GJE2"/>
<dbReference type="SUPFAM" id="SSF52980">
    <property type="entry name" value="Restriction endonuclease-like"/>
    <property type="match status" value="1"/>
</dbReference>